<evidence type="ECO:0000313" key="1">
    <source>
        <dbReference type="EMBL" id="CAG6738363.1"/>
    </source>
</evidence>
<protein>
    <submittedName>
        <fullName evidence="1">Uncharacterized protein</fullName>
    </submittedName>
</protein>
<dbReference type="AlphaFoldDB" id="A0A8D8Z092"/>
<accession>A0A8D8Z092</accession>
<name>A0A8D8Z092_9HEMI</name>
<dbReference type="EMBL" id="HBUF01407477">
    <property type="protein sequence ID" value="CAG6738363.1"/>
    <property type="molecule type" value="Transcribed_RNA"/>
</dbReference>
<organism evidence="1">
    <name type="scientific">Cacopsylla melanoneura</name>
    <dbReference type="NCBI Taxonomy" id="428564"/>
    <lineage>
        <taxon>Eukaryota</taxon>
        <taxon>Metazoa</taxon>
        <taxon>Ecdysozoa</taxon>
        <taxon>Arthropoda</taxon>
        <taxon>Hexapoda</taxon>
        <taxon>Insecta</taxon>
        <taxon>Pterygota</taxon>
        <taxon>Neoptera</taxon>
        <taxon>Paraneoptera</taxon>
        <taxon>Hemiptera</taxon>
        <taxon>Sternorrhyncha</taxon>
        <taxon>Psylloidea</taxon>
        <taxon>Psyllidae</taxon>
        <taxon>Psyllinae</taxon>
        <taxon>Cacopsylla</taxon>
    </lineage>
</organism>
<reference evidence="1" key="1">
    <citation type="submission" date="2021-05" db="EMBL/GenBank/DDBJ databases">
        <authorList>
            <person name="Alioto T."/>
            <person name="Alioto T."/>
            <person name="Gomez Garrido J."/>
        </authorList>
    </citation>
    <scope>NUCLEOTIDE SEQUENCE</scope>
</reference>
<sequence>MAGLIPSNLQMRIIDHILGWIRSRGHRLQGTRSDHYSTETGLIPCPLDYKSDALTTTLPREVRNLIGFPLFTDGTIQGPLSTSVVQQLRHLRRPLQDDRPIAAAR</sequence>
<proteinExistence type="predicted"/>